<dbReference type="PANTHER" id="PTHR21540">
    <property type="entry name" value="RING FINGER AND SWIM DOMAIN-CONTAINING PROTEIN 2"/>
    <property type="match status" value="1"/>
</dbReference>
<dbReference type="AlphaFoldDB" id="B8LUC5"/>
<dbReference type="InterPro" id="IPR039903">
    <property type="entry name" value="Zswim2"/>
</dbReference>
<keyword evidence="1" id="KW-0863">Zinc-finger</keyword>
<organism evidence="5 6">
    <name type="scientific">Talaromyces stipitatus (strain ATCC 10500 / CBS 375.48 / QM 6759 / NRRL 1006)</name>
    <name type="common">Penicillium stipitatum</name>
    <dbReference type="NCBI Taxonomy" id="441959"/>
    <lineage>
        <taxon>Eukaryota</taxon>
        <taxon>Fungi</taxon>
        <taxon>Dikarya</taxon>
        <taxon>Ascomycota</taxon>
        <taxon>Pezizomycotina</taxon>
        <taxon>Eurotiomycetes</taxon>
        <taxon>Eurotiomycetidae</taxon>
        <taxon>Eurotiales</taxon>
        <taxon>Trichocomaceae</taxon>
        <taxon>Talaromyces</taxon>
        <taxon>Talaromyces sect. Talaromyces</taxon>
    </lineage>
</organism>
<gene>
    <name evidence="5" type="ORF">TSTA_071010</name>
</gene>
<sequence length="314" mass="35904">MLSNAYYNPKKRSLEDEQDSSPKKRRAQLHAQSQSHSPNGVIDLTRDSPEPYTIPPISPNRAEEEEVQGESAEKLFGEIVSGDYTTACWMFVISRNRTETADITEENVDIVGTTGNIYTVTITHEPRCTCPDALKGNQCKHIIYVLVNVLKAHDELRYQLAFLSSELREMYDKAPIETEEAHTDTDASGKRKPIEGDCPICFMEFEPDKEKIVWCKRSCGNNIHKTCFDQWTATTRDRGVRCVLCRTEWSTDPGATLDRNSLMSRAEYGEDGYMNVASAVGLSGHRDYSTYHRYWVDRHLGRRRGRSSYYFDDD</sequence>
<dbReference type="Gene3D" id="3.30.40.10">
    <property type="entry name" value="Zinc/RING finger domain, C3HC4 (zinc finger)"/>
    <property type="match status" value="1"/>
</dbReference>
<dbReference type="VEuPathDB" id="FungiDB:TSTA_071010"/>
<evidence type="ECO:0000313" key="6">
    <source>
        <dbReference type="Proteomes" id="UP000001745"/>
    </source>
</evidence>
<proteinExistence type="predicted"/>
<dbReference type="GO" id="GO:0008270">
    <property type="term" value="F:zinc ion binding"/>
    <property type="evidence" value="ECO:0007669"/>
    <property type="project" value="UniProtKB-KW"/>
</dbReference>
<protein>
    <submittedName>
        <fullName evidence="5">RING finger domain protein (Znf1), putative</fullName>
    </submittedName>
</protein>
<feature type="domain" description="SWIM-type" evidence="4">
    <location>
        <begin position="118"/>
        <end position="150"/>
    </location>
</feature>
<dbReference type="STRING" id="441959.B8LUC5"/>
<dbReference type="InterPro" id="IPR001841">
    <property type="entry name" value="Znf_RING"/>
</dbReference>
<dbReference type="PROSITE" id="PS50966">
    <property type="entry name" value="ZF_SWIM"/>
    <property type="match status" value="1"/>
</dbReference>
<dbReference type="SUPFAM" id="SSF57850">
    <property type="entry name" value="RING/U-box"/>
    <property type="match status" value="1"/>
</dbReference>
<dbReference type="InterPro" id="IPR013083">
    <property type="entry name" value="Znf_RING/FYVE/PHD"/>
</dbReference>
<keyword evidence="6" id="KW-1185">Reference proteome</keyword>
<keyword evidence="1" id="KW-0862">Zinc</keyword>
<dbReference type="PhylomeDB" id="B8LUC5"/>
<dbReference type="InParanoid" id="B8LUC5"/>
<dbReference type="PANTHER" id="PTHR21540:SF0">
    <property type="entry name" value="PHD FAMILY PROTEIN"/>
    <property type="match status" value="1"/>
</dbReference>
<feature type="region of interest" description="Disordered" evidence="2">
    <location>
        <begin position="1"/>
        <end position="63"/>
    </location>
</feature>
<feature type="domain" description="RING-type" evidence="3">
    <location>
        <begin position="198"/>
        <end position="246"/>
    </location>
</feature>
<dbReference type="PROSITE" id="PS50089">
    <property type="entry name" value="ZF_RING_2"/>
    <property type="match status" value="1"/>
</dbReference>
<dbReference type="Proteomes" id="UP000001745">
    <property type="component" value="Unassembled WGS sequence"/>
</dbReference>
<dbReference type="GO" id="GO:0061630">
    <property type="term" value="F:ubiquitin protein ligase activity"/>
    <property type="evidence" value="ECO:0007669"/>
    <property type="project" value="InterPro"/>
</dbReference>
<dbReference type="GeneID" id="8105657"/>
<dbReference type="Pfam" id="PF04434">
    <property type="entry name" value="SWIM"/>
    <property type="match status" value="1"/>
</dbReference>
<evidence type="ECO:0000313" key="5">
    <source>
        <dbReference type="EMBL" id="EED23698.1"/>
    </source>
</evidence>
<evidence type="ECO:0000256" key="1">
    <source>
        <dbReference type="PROSITE-ProRule" id="PRU00175"/>
    </source>
</evidence>
<dbReference type="CDD" id="cd16494">
    <property type="entry name" value="RING-CH-C4HC3_ZSWM2"/>
    <property type="match status" value="1"/>
</dbReference>
<evidence type="ECO:0000256" key="2">
    <source>
        <dbReference type="SAM" id="MobiDB-lite"/>
    </source>
</evidence>
<evidence type="ECO:0000259" key="3">
    <source>
        <dbReference type="PROSITE" id="PS50089"/>
    </source>
</evidence>
<dbReference type="Pfam" id="PF13639">
    <property type="entry name" value="zf-RING_2"/>
    <property type="match status" value="1"/>
</dbReference>
<reference evidence="6" key="1">
    <citation type="journal article" date="2015" name="Genome Announc.">
        <title>Genome sequence of the AIDS-associated pathogen Penicillium marneffei (ATCC18224) and its near taxonomic relative Talaromyces stipitatus (ATCC10500).</title>
        <authorList>
            <person name="Nierman W.C."/>
            <person name="Fedorova-Abrams N.D."/>
            <person name="Andrianopoulos A."/>
        </authorList>
    </citation>
    <scope>NUCLEOTIDE SEQUENCE [LARGE SCALE GENOMIC DNA]</scope>
    <source>
        <strain evidence="6">ATCC 10500 / CBS 375.48 / QM 6759 / NRRL 1006</strain>
    </source>
</reference>
<accession>B8LUC5</accession>
<dbReference type="OrthoDB" id="2122982at2759"/>
<name>B8LUC5_TALSN</name>
<dbReference type="eggNOG" id="ENOG502RZA9">
    <property type="taxonomic scope" value="Eukaryota"/>
</dbReference>
<dbReference type="EMBL" id="EQ962652">
    <property type="protein sequence ID" value="EED23698.1"/>
    <property type="molecule type" value="Genomic_DNA"/>
</dbReference>
<keyword evidence="1" id="KW-0479">Metal-binding</keyword>
<evidence type="ECO:0000259" key="4">
    <source>
        <dbReference type="PROSITE" id="PS50966"/>
    </source>
</evidence>
<dbReference type="HOGENOM" id="CLU_037984_1_1_1"/>
<dbReference type="InterPro" id="IPR007527">
    <property type="entry name" value="Znf_SWIM"/>
</dbReference>
<dbReference type="RefSeq" id="XP_002341085.1">
    <property type="nucleotide sequence ID" value="XM_002341044.1"/>
</dbReference>